<evidence type="ECO:0000256" key="1">
    <source>
        <dbReference type="ARBA" id="ARBA00010646"/>
    </source>
</evidence>
<reference evidence="5 6" key="1">
    <citation type="submission" date="2020-07" db="EMBL/GenBank/DDBJ databases">
        <title>Stappia sp., F7233, whole genome shotgun sequencing project.</title>
        <authorList>
            <person name="Jiang S."/>
            <person name="Liu Z.W."/>
            <person name="Du Z.J."/>
        </authorList>
    </citation>
    <scope>NUCLEOTIDE SEQUENCE [LARGE SCALE GENOMIC DNA]</scope>
    <source>
        <strain evidence="5 6">F7233</strain>
    </source>
</reference>
<sequence>MLTRVFALLCSILLAGCAYYDFPDPTPEDFAVHGIDVSRYQGDIDWLAAKNSGVEFAFIKATEGGDHSDPRFLDYWYAAKAAGVPRGAYHFYYFCRTGAEQAAWFIENVPNEEDALPPVLDMEWNGHSKTCKKQPSRDEVIREMAVFLKTVEAHYGKRPIIYSSVDFHRDRLVGEKHGYDFWLRSVASHPSRKYEGRDNWLFWQYTAEGRIAGIDGNVDRNVFYGTRSQWRKYLEEKNVTRTASR</sequence>
<comment type="similarity">
    <text evidence="1">Belongs to the glycosyl hydrolase 25 family.</text>
</comment>
<comment type="caution">
    <text evidence="5">The sequence shown here is derived from an EMBL/GenBank/DDBJ whole genome shotgun (WGS) entry which is preliminary data.</text>
</comment>
<dbReference type="Gene3D" id="3.20.20.80">
    <property type="entry name" value="Glycosidases"/>
    <property type="match status" value="1"/>
</dbReference>
<dbReference type="EMBL" id="JACFXV010000063">
    <property type="protein sequence ID" value="MBA5778562.1"/>
    <property type="molecule type" value="Genomic_DNA"/>
</dbReference>
<feature type="chain" id="PRO_5032578196" evidence="4">
    <location>
        <begin position="21"/>
        <end position="245"/>
    </location>
</feature>
<dbReference type="RefSeq" id="WP_182166964.1">
    <property type="nucleotide sequence ID" value="NZ_JACFXV010000063.1"/>
</dbReference>
<dbReference type="AlphaFoldDB" id="A0A839AI18"/>
<keyword evidence="4" id="KW-0732">Signal</keyword>
<protein>
    <submittedName>
        <fullName evidence="5">Glycoside hydrolase family 25 protein</fullName>
    </submittedName>
</protein>
<dbReference type="Proteomes" id="UP000541109">
    <property type="component" value="Unassembled WGS sequence"/>
</dbReference>
<dbReference type="GO" id="GO:0009253">
    <property type="term" value="P:peptidoglycan catabolic process"/>
    <property type="evidence" value="ECO:0007669"/>
    <property type="project" value="InterPro"/>
</dbReference>
<dbReference type="PANTHER" id="PTHR34135:SF2">
    <property type="entry name" value="LYSOZYME"/>
    <property type="match status" value="1"/>
</dbReference>
<dbReference type="GO" id="GO:0016052">
    <property type="term" value="P:carbohydrate catabolic process"/>
    <property type="evidence" value="ECO:0007669"/>
    <property type="project" value="TreeGrafter"/>
</dbReference>
<keyword evidence="3" id="KW-0326">Glycosidase</keyword>
<evidence type="ECO:0000256" key="3">
    <source>
        <dbReference type="ARBA" id="ARBA00023295"/>
    </source>
</evidence>
<dbReference type="InterPro" id="IPR018077">
    <property type="entry name" value="Glyco_hydro_fam25_subgr"/>
</dbReference>
<keyword evidence="6" id="KW-1185">Reference proteome</keyword>
<keyword evidence="2 5" id="KW-0378">Hydrolase</keyword>
<dbReference type="PROSITE" id="PS51904">
    <property type="entry name" value="GLYCOSYL_HYDROL_F25_2"/>
    <property type="match status" value="1"/>
</dbReference>
<accession>A0A839AI18</accession>
<dbReference type="PROSITE" id="PS51257">
    <property type="entry name" value="PROKAR_LIPOPROTEIN"/>
    <property type="match status" value="1"/>
</dbReference>
<feature type="signal peptide" evidence="4">
    <location>
        <begin position="1"/>
        <end position="20"/>
    </location>
</feature>
<dbReference type="InterPro" id="IPR017853">
    <property type="entry name" value="GH"/>
</dbReference>
<organism evidence="5 6">
    <name type="scientific">Stappia albiluteola</name>
    <dbReference type="NCBI Taxonomy" id="2758565"/>
    <lineage>
        <taxon>Bacteria</taxon>
        <taxon>Pseudomonadati</taxon>
        <taxon>Pseudomonadota</taxon>
        <taxon>Alphaproteobacteria</taxon>
        <taxon>Hyphomicrobiales</taxon>
        <taxon>Stappiaceae</taxon>
        <taxon>Stappia</taxon>
    </lineage>
</organism>
<dbReference type="PANTHER" id="PTHR34135">
    <property type="entry name" value="LYSOZYME"/>
    <property type="match status" value="1"/>
</dbReference>
<name>A0A839AI18_9HYPH</name>
<dbReference type="GO" id="GO:0003796">
    <property type="term" value="F:lysozyme activity"/>
    <property type="evidence" value="ECO:0007669"/>
    <property type="project" value="InterPro"/>
</dbReference>
<evidence type="ECO:0000256" key="4">
    <source>
        <dbReference type="SAM" id="SignalP"/>
    </source>
</evidence>
<evidence type="ECO:0000313" key="5">
    <source>
        <dbReference type="EMBL" id="MBA5778562.1"/>
    </source>
</evidence>
<dbReference type="InterPro" id="IPR002053">
    <property type="entry name" value="Glyco_hydro_25"/>
</dbReference>
<dbReference type="GO" id="GO:0016998">
    <property type="term" value="P:cell wall macromolecule catabolic process"/>
    <property type="evidence" value="ECO:0007669"/>
    <property type="project" value="InterPro"/>
</dbReference>
<proteinExistence type="inferred from homology"/>
<evidence type="ECO:0000256" key="2">
    <source>
        <dbReference type="ARBA" id="ARBA00022801"/>
    </source>
</evidence>
<dbReference type="Pfam" id="PF01183">
    <property type="entry name" value="Glyco_hydro_25"/>
    <property type="match status" value="1"/>
</dbReference>
<dbReference type="SMART" id="SM00641">
    <property type="entry name" value="Glyco_25"/>
    <property type="match status" value="1"/>
</dbReference>
<dbReference type="CDD" id="cd06413">
    <property type="entry name" value="GH25_muramidase_1"/>
    <property type="match status" value="1"/>
</dbReference>
<dbReference type="SUPFAM" id="SSF51445">
    <property type="entry name" value="(Trans)glycosidases"/>
    <property type="match status" value="1"/>
</dbReference>
<evidence type="ECO:0000313" key="6">
    <source>
        <dbReference type="Proteomes" id="UP000541109"/>
    </source>
</evidence>
<gene>
    <name evidence="5" type="ORF">H2509_15645</name>
</gene>